<evidence type="ECO:0000256" key="1">
    <source>
        <dbReference type="SAM" id="SignalP"/>
    </source>
</evidence>
<keyword evidence="1" id="KW-0732">Signal</keyword>
<dbReference type="InterPro" id="IPR039278">
    <property type="entry name" value="Red1"/>
</dbReference>
<protein>
    <submittedName>
        <fullName evidence="2">Zinc finger C3H1 domain-containing protein</fullName>
    </submittedName>
</protein>
<dbReference type="PANTHER" id="PTHR21563">
    <property type="entry name" value="ZINC FINGER C3H1 DOMAIN-CONTAINING PROTEIN"/>
    <property type="match status" value="1"/>
</dbReference>
<proteinExistence type="predicted"/>
<dbReference type="Gene3D" id="1.25.40.10">
    <property type="entry name" value="Tetratricopeptide repeat domain"/>
    <property type="match status" value="3"/>
</dbReference>
<dbReference type="EMBL" id="NEDP02005482">
    <property type="protein sequence ID" value="OWF40187.1"/>
    <property type="molecule type" value="Genomic_DNA"/>
</dbReference>
<dbReference type="PANTHER" id="PTHR21563:SF3">
    <property type="entry name" value="ZINC FINGER C3H1 DOMAIN-CONTAINING PROTEIN"/>
    <property type="match status" value="1"/>
</dbReference>
<reference evidence="2 3" key="1">
    <citation type="journal article" date="2017" name="Nat. Ecol. Evol.">
        <title>Scallop genome provides insights into evolution of bilaterian karyotype and development.</title>
        <authorList>
            <person name="Wang S."/>
            <person name="Zhang J."/>
            <person name="Jiao W."/>
            <person name="Li J."/>
            <person name="Xun X."/>
            <person name="Sun Y."/>
            <person name="Guo X."/>
            <person name="Huan P."/>
            <person name="Dong B."/>
            <person name="Zhang L."/>
            <person name="Hu X."/>
            <person name="Sun X."/>
            <person name="Wang J."/>
            <person name="Zhao C."/>
            <person name="Wang Y."/>
            <person name="Wang D."/>
            <person name="Huang X."/>
            <person name="Wang R."/>
            <person name="Lv J."/>
            <person name="Li Y."/>
            <person name="Zhang Z."/>
            <person name="Liu B."/>
            <person name="Lu W."/>
            <person name="Hui Y."/>
            <person name="Liang J."/>
            <person name="Zhou Z."/>
            <person name="Hou R."/>
            <person name="Li X."/>
            <person name="Liu Y."/>
            <person name="Li H."/>
            <person name="Ning X."/>
            <person name="Lin Y."/>
            <person name="Zhao L."/>
            <person name="Xing Q."/>
            <person name="Dou J."/>
            <person name="Li Y."/>
            <person name="Mao J."/>
            <person name="Guo H."/>
            <person name="Dou H."/>
            <person name="Li T."/>
            <person name="Mu C."/>
            <person name="Jiang W."/>
            <person name="Fu Q."/>
            <person name="Fu X."/>
            <person name="Miao Y."/>
            <person name="Liu J."/>
            <person name="Yu Q."/>
            <person name="Li R."/>
            <person name="Liao H."/>
            <person name="Li X."/>
            <person name="Kong Y."/>
            <person name="Jiang Z."/>
            <person name="Chourrout D."/>
            <person name="Li R."/>
            <person name="Bao Z."/>
        </authorList>
    </citation>
    <scope>NUCLEOTIDE SEQUENCE [LARGE SCALE GENOMIC DNA]</scope>
    <source>
        <strain evidence="2 3">PY_sf001</strain>
    </source>
</reference>
<dbReference type="SMART" id="SM00386">
    <property type="entry name" value="HAT"/>
    <property type="match status" value="5"/>
</dbReference>
<evidence type="ECO:0000313" key="3">
    <source>
        <dbReference type="Proteomes" id="UP000242188"/>
    </source>
</evidence>
<gene>
    <name evidence="2" type="ORF">KP79_PYT07379</name>
</gene>
<dbReference type="AlphaFoldDB" id="A0A210PUK7"/>
<name>A0A210PUK7_MIZYE</name>
<accession>A0A210PUK7</accession>
<evidence type="ECO:0000313" key="2">
    <source>
        <dbReference type="EMBL" id="OWF40187.1"/>
    </source>
</evidence>
<sequence>MIGMTRKALGMCIVLSLLTAHGIVLTLGPVFHHSVEDDSCLCTCCWTGISAWVILGKDIRTHNYPQILGKDIPSHNYPQILGKDILSHNYSQVLGKDIHTHNYSQILGKDIRPHNYPQILGKDICSHNYPQILGKDIRTHNYPQILGKDIHTHNYPQILGKDIHTHNYSQILGKDIRPHNYPQILGKDIHAHNYSQILGKDIHTDNYSQILGKDIPSHNYSQILGKDIRSHNYPQILGKDICSHNYPQILGKDIRTHNYPQILGKDIYTHNYSQILGKDIHTNNYSQILGKDIHPHNYSEILGKDIRTHNYSQILGKDIRSHNYPQILGKDIHTHNYSQILGKDIRTHNYSQILGKDIHPHNYSQILGKDIHTHNYPQILVKDIHTHNYSQILGKFVSNTLKQHQGKLTSDQLMVLMVSQVSEKSGHAKPHNLFLEPRKWRQSCEDRKDIIKDFTSENMFDSIEWQRPVDRQELDNVIGDQDLRYFVSDSSNIQDMETAVLDNPHNIPIWLKLAHKKLHDPNSGSETCLDHALNVLARGLEENKDSADLWQGYLSLYAKHKESSDLQQLCETALEYTQSYTLWWQYLNVCTSCQQKQEVCDQMLEYVRLAEDRFPQEVRSHWVLEVILYKTSLYVWTGKFKAAIKHMQSVLKTEEKLRWISKCLVTNDQCLLWVSYVHLKEMKVLPTQLYDPLNQMSGRIVNKTDIMIDWTSKESLTTAVTILVELLNKAISCCVGRIEVNNPLVDQGGILYLNLFNLLKCQERYEEAADLCRPILQAKSTMVNIWLCVAELYALYDDEQTRQVFADALGANEFCAKLYHYAANFELSQREEDKALECLEQSIISYYDVSTTETRFVDPNQLFCVLLDEAVPLTFQPPPYKEGVTGELIKADLPYLWLNYCTLLELQGDDVQAVETYETALSTLTSVVDITRVWSSYIGFQNRRLKLQRTVSPDTARSFYDLVRRAVSCIPTKYEVPYCDGVYWFDYRHVNMVIQQYMACLPLSHHTTSYSKFLSLLPDNMDLLLQACGHAVGQDDLQTARGLCTTATLTKSPNLLLWNMLISLTSRLEGRKEVRRIFHKAVQALPYSAPLWKDYLLFEVTQRSSEVLPKIIQKCRDIGIPIQEYADFLTKPS</sequence>
<dbReference type="InterPro" id="IPR011990">
    <property type="entry name" value="TPR-like_helical_dom_sf"/>
</dbReference>
<dbReference type="GO" id="GO:0005634">
    <property type="term" value="C:nucleus"/>
    <property type="evidence" value="ECO:0007669"/>
    <property type="project" value="TreeGrafter"/>
</dbReference>
<keyword evidence="3" id="KW-1185">Reference proteome</keyword>
<dbReference type="STRING" id="6573.A0A210PUK7"/>
<dbReference type="SUPFAM" id="SSF48452">
    <property type="entry name" value="TPR-like"/>
    <property type="match status" value="2"/>
</dbReference>
<dbReference type="GO" id="GO:0000178">
    <property type="term" value="C:exosome (RNase complex)"/>
    <property type="evidence" value="ECO:0007669"/>
    <property type="project" value="TreeGrafter"/>
</dbReference>
<organism evidence="2 3">
    <name type="scientific">Mizuhopecten yessoensis</name>
    <name type="common">Japanese scallop</name>
    <name type="synonym">Patinopecten yessoensis</name>
    <dbReference type="NCBI Taxonomy" id="6573"/>
    <lineage>
        <taxon>Eukaryota</taxon>
        <taxon>Metazoa</taxon>
        <taxon>Spiralia</taxon>
        <taxon>Lophotrochozoa</taxon>
        <taxon>Mollusca</taxon>
        <taxon>Bivalvia</taxon>
        <taxon>Autobranchia</taxon>
        <taxon>Pteriomorphia</taxon>
        <taxon>Pectinida</taxon>
        <taxon>Pectinoidea</taxon>
        <taxon>Pectinidae</taxon>
        <taxon>Mizuhopecten</taxon>
    </lineage>
</organism>
<dbReference type="GO" id="GO:0006396">
    <property type="term" value="P:RNA processing"/>
    <property type="evidence" value="ECO:0007669"/>
    <property type="project" value="InterPro"/>
</dbReference>
<feature type="signal peptide" evidence="1">
    <location>
        <begin position="1"/>
        <end position="26"/>
    </location>
</feature>
<comment type="caution">
    <text evidence="2">The sequence shown here is derived from an EMBL/GenBank/DDBJ whole genome shotgun (WGS) entry which is preliminary data.</text>
</comment>
<dbReference type="Proteomes" id="UP000242188">
    <property type="component" value="Unassembled WGS sequence"/>
</dbReference>
<dbReference type="OrthoDB" id="1922977at2759"/>
<dbReference type="InterPro" id="IPR003107">
    <property type="entry name" value="HAT"/>
</dbReference>
<feature type="chain" id="PRO_5012374483" evidence="1">
    <location>
        <begin position="27"/>
        <end position="1133"/>
    </location>
</feature>